<sequence length="159" mass="18299">MGTRTELLLRVELDEDLPDEVVVILDAYARDEAGSLEYLPEHAFFKTRGWDRALWHRDFATPTARDSVQFWMDEIDNPDQWRLLVHCCSKNAEKAFEEFLDWILPFVDGAPGAFLGYLLEDDRDALRLIYAPPAPSDESVYLTVSSFSSESHTNSNQLR</sequence>
<protein>
    <submittedName>
        <fullName evidence="1">Uncharacterized protein</fullName>
    </submittedName>
</protein>
<dbReference type="AlphaFoldDB" id="A0A1S1LXQ1"/>
<comment type="caution">
    <text evidence="1">The sequence shown here is derived from an EMBL/GenBank/DDBJ whole genome shotgun (WGS) entry which is preliminary data.</text>
</comment>
<gene>
    <name evidence="1" type="ORF">BKG84_24885</name>
</gene>
<reference evidence="1 2" key="1">
    <citation type="submission" date="2016-10" db="EMBL/GenBank/DDBJ databases">
        <title>Evaluation of Human, Veterinary and Environmental Mycobacterium chelonae Isolates by Core Genome Phylogenomic Analysis, Targeted Gene Comparison, and Anti-microbial Susceptibility Patterns: A Tale of Mistaken Identities.</title>
        <authorList>
            <person name="Fogelson S.B."/>
            <person name="Camus A.C."/>
            <person name="Lorenz W."/>
            <person name="Vasireddy R."/>
            <person name="Vasireddy S."/>
            <person name="Smith T."/>
            <person name="Brown-Elliott B.A."/>
            <person name="Wallace R.J.Jr."/>
            <person name="Hasan N.A."/>
            <person name="Reischl U."/>
            <person name="Sanchez S."/>
        </authorList>
    </citation>
    <scope>NUCLEOTIDE SEQUENCE [LARGE SCALE GENOMIC DNA]</scope>
    <source>
        <strain evidence="1 2">15518</strain>
    </source>
</reference>
<evidence type="ECO:0000313" key="2">
    <source>
        <dbReference type="Proteomes" id="UP000179441"/>
    </source>
</evidence>
<dbReference type="Proteomes" id="UP000179441">
    <property type="component" value="Unassembled WGS sequence"/>
</dbReference>
<name>A0A1S1LXQ1_MYCCH</name>
<dbReference type="RefSeq" id="WP_070952836.1">
    <property type="nucleotide sequence ID" value="NZ_MLIS01000004.1"/>
</dbReference>
<evidence type="ECO:0000313" key="1">
    <source>
        <dbReference type="EMBL" id="OHU76131.1"/>
    </source>
</evidence>
<accession>A0A1S1LXQ1</accession>
<keyword evidence="2" id="KW-1185">Reference proteome</keyword>
<proteinExistence type="predicted"/>
<organism evidence="1 2">
    <name type="scientific">Mycobacteroides chelonae</name>
    <name type="common">Mycobacterium chelonae</name>
    <dbReference type="NCBI Taxonomy" id="1774"/>
    <lineage>
        <taxon>Bacteria</taxon>
        <taxon>Bacillati</taxon>
        <taxon>Actinomycetota</taxon>
        <taxon>Actinomycetes</taxon>
        <taxon>Mycobacteriales</taxon>
        <taxon>Mycobacteriaceae</taxon>
        <taxon>Mycobacteroides</taxon>
    </lineage>
</organism>
<dbReference type="EMBL" id="MLIS01000004">
    <property type="protein sequence ID" value="OHU76131.1"/>
    <property type="molecule type" value="Genomic_DNA"/>
</dbReference>